<feature type="binding site" evidence="4">
    <location>
        <position position="129"/>
    </location>
    <ligand>
        <name>heme b</name>
        <dbReference type="ChEBI" id="CHEBI:60344"/>
    </ligand>
</feature>
<reference evidence="6" key="2">
    <citation type="submission" date="2019-10" db="EMBL/GenBank/DDBJ databases">
        <title>Draft genome sequence of Rhodococcus aetherivorans JCM 14343.</title>
        <authorList>
            <person name="Inoue D."/>
            <person name="Nakazawa M."/>
            <person name="Yamamoto N."/>
            <person name="Sei K."/>
            <person name="Ike M."/>
        </authorList>
    </citation>
    <scope>NUCLEOTIDE SEQUENCE</scope>
    <source>
        <strain evidence="6">JCM 14343</strain>
    </source>
</reference>
<dbReference type="Gene3D" id="1.20.910.10">
    <property type="entry name" value="Heme oxygenase-like"/>
    <property type="match status" value="1"/>
</dbReference>
<keyword evidence="1 4" id="KW-0349">Heme</keyword>
<dbReference type="PANTHER" id="PTHR10720:SF0">
    <property type="entry name" value="HEME OXYGENASE"/>
    <property type="match status" value="1"/>
</dbReference>
<evidence type="ECO:0000313" key="8">
    <source>
        <dbReference type="Proteomes" id="UP000325466"/>
    </source>
</evidence>
<protein>
    <submittedName>
        <fullName evidence="6 7">Heme oxygenase</fullName>
        <ecNumber evidence="6">1.14.14.18</ecNumber>
    </submittedName>
</protein>
<dbReference type="Proteomes" id="UP001163947">
    <property type="component" value="Chromosome"/>
</dbReference>
<evidence type="ECO:0000256" key="3">
    <source>
        <dbReference type="ARBA" id="ARBA00023004"/>
    </source>
</evidence>
<dbReference type="GO" id="GO:0004392">
    <property type="term" value="F:heme oxygenase (decyclizing) activity"/>
    <property type="evidence" value="ECO:0007669"/>
    <property type="project" value="UniProtKB-EC"/>
</dbReference>
<feature type="binding site" evidence="4">
    <location>
        <position position="176"/>
    </location>
    <ligand>
        <name>heme b</name>
        <dbReference type="ChEBI" id="CHEBI:60344"/>
    </ligand>
</feature>
<dbReference type="InterPro" id="IPR016053">
    <property type="entry name" value="Haem_Oase-like"/>
</dbReference>
<sequence length="224" mass="25202">MTAIEVTGFAERLRRETAQAHSDTENAQFVTELLAGRLTREGYAALLAQSWFVYEALERVGRGHAGDPIAGPFLDDALLRTPALEADLTFLLGPRWRETIAPLPAAERYVARLERVAAARPEVFLAHHYLRYLGDLSGGQIIRRMLERAYGFDRDGLRFYIFDDIPKPKPFKDAYRAKLDAAPLDEVQQRTVIDEANLVFGLNGDLFADLAADLDRYRTTPPLP</sequence>
<dbReference type="PRINTS" id="PR00088">
    <property type="entry name" value="HAEMOXYGNASE"/>
</dbReference>
<dbReference type="EMBL" id="BLAH01000092">
    <property type="protein sequence ID" value="GES38317.1"/>
    <property type="molecule type" value="Genomic_DNA"/>
</dbReference>
<dbReference type="PANTHER" id="PTHR10720">
    <property type="entry name" value="HEME OXYGENASE"/>
    <property type="match status" value="1"/>
</dbReference>
<name>A0A059MQ86_9NOCA</name>
<dbReference type="InterPro" id="IPR016084">
    <property type="entry name" value="Haem_Oase-like_multi-hlx"/>
</dbReference>
<dbReference type="EC" id="1.14.14.18" evidence="6"/>
<dbReference type="PIRSF" id="PIRSF000343">
    <property type="entry name" value="Haem_Oase"/>
    <property type="match status" value="1"/>
</dbReference>
<reference evidence="6 8" key="1">
    <citation type="journal article" date="2018" name="Biodegradation">
        <title>1,4-Dioxane degradation characteristics of Rhodococcus aetherivorans JCM 14343.</title>
        <authorList>
            <person name="Inoue D."/>
            <person name="Tsunoda T."/>
            <person name="Yamamoto N."/>
            <person name="Ike M."/>
            <person name="Sei K."/>
        </authorList>
    </citation>
    <scope>NUCLEOTIDE SEQUENCE [LARGE SCALE GENOMIC DNA]</scope>
    <source>
        <strain evidence="6 8">JCM 14343</strain>
    </source>
</reference>
<dbReference type="EMBL" id="CP106982">
    <property type="protein sequence ID" value="UYF91922.1"/>
    <property type="molecule type" value="Genomic_DNA"/>
</dbReference>
<dbReference type="GO" id="GO:0006979">
    <property type="term" value="P:response to oxidative stress"/>
    <property type="evidence" value="ECO:0007669"/>
    <property type="project" value="TreeGrafter"/>
</dbReference>
<dbReference type="GO" id="GO:0006788">
    <property type="term" value="P:heme oxidation"/>
    <property type="evidence" value="ECO:0007669"/>
    <property type="project" value="InterPro"/>
</dbReference>
<accession>N1MBC9</accession>
<evidence type="ECO:0000256" key="4">
    <source>
        <dbReference type="PIRSR" id="PIRSR000343-1"/>
    </source>
</evidence>
<evidence type="ECO:0000256" key="2">
    <source>
        <dbReference type="ARBA" id="ARBA00022723"/>
    </source>
</evidence>
<evidence type="ECO:0000256" key="5">
    <source>
        <dbReference type="PIRSR" id="PIRSR000343-2"/>
    </source>
</evidence>
<accession>A0A0F6VIZ1</accession>
<evidence type="ECO:0000313" key="9">
    <source>
        <dbReference type="Proteomes" id="UP001163947"/>
    </source>
</evidence>
<dbReference type="RefSeq" id="WP_006939358.1">
    <property type="nucleotide sequence ID" value="NZ_BAAAYP010000062.1"/>
</dbReference>
<dbReference type="CDD" id="cd19165">
    <property type="entry name" value="HemeO"/>
    <property type="match status" value="1"/>
</dbReference>
<keyword evidence="3 5" id="KW-0408">Iron</keyword>
<evidence type="ECO:0000313" key="7">
    <source>
        <dbReference type="EMBL" id="UYF91922.1"/>
    </source>
</evidence>
<organism evidence="7 9">
    <name type="scientific">Rhodococcus aetherivorans</name>
    <dbReference type="NCBI Taxonomy" id="191292"/>
    <lineage>
        <taxon>Bacteria</taxon>
        <taxon>Bacillati</taxon>
        <taxon>Actinomycetota</taxon>
        <taxon>Actinomycetes</taxon>
        <taxon>Mycobacteriales</taxon>
        <taxon>Nocardiaceae</taxon>
        <taxon>Rhodococcus</taxon>
    </lineage>
</organism>
<feature type="binding site" evidence="4">
    <location>
        <position position="14"/>
    </location>
    <ligand>
        <name>heme b</name>
        <dbReference type="ChEBI" id="CHEBI:60344"/>
    </ligand>
</feature>
<dbReference type="AlphaFoldDB" id="A0A059MQ86"/>
<keyword evidence="6" id="KW-0560">Oxidoreductase</keyword>
<gene>
    <name evidence="7" type="ORF">OCS65_15455</name>
    <name evidence="6" type="ORF">RAJCM14343_3579</name>
</gene>
<dbReference type="InterPro" id="IPR002051">
    <property type="entry name" value="Haem_Oase"/>
</dbReference>
<dbReference type="Proteomes" id="UP000325466">
    <property type="component" value="Unassembled WGS sequence"/>
</dbReference>
<feature type="binding site" description="axial binding residue" evidence="5">
    <location>
        <position position="21"/>
    </location>
    <ligand>
        <name>heme b</name>
        <dbReference type="ChEBI" id="CHEBI:60344"/>
    </ligand>
    <ligandPart>
        <name>Fe</name>
        <dbReference type="ChEBI" id="CHEBI:18248"/>
    </ligandPart>
</feature>
<accession>A0A059MQ86</accession>
<dbReference type="GeneID" id="83621842"/>
<dbReference type="Pfam" id="PF01126">
    <property type="entry name" value="Heme_oxygenase"/>
    <property type="match status" value="1"/>
</dbReference>
<keyword evidence="8" id="KW-1185">Reference proteome</keyword>
<evidence type="ECO:0000313" key="6">
    <source>
        <dbReference type="EMBL" id="GES38317.1"/>
    </source>
</evidence>
<evidence type="ECO:0000256" key="1">
    <source>
        <dbReference type="ARBA" id="ARBA00022617"/>
    </source>
</evidence>
<reference evidence="7" key="3">
    <citation type="submission" date="2022-09" db="EMBL/GenBank/DDBJ databases">
        <title>The genome sequence of Rhodococcus aetherivorans N1.</title>
        <authorList>
            <person name="Jiang W."/>
        </authorList>
    </citation>
    <scope>NUCLEOTIDE SEQUENCE</scope>
    <source>
        <strain evidence="7">N1</strain>
    </source>
</reference>
<dbReference type="GO" id="GO:0046872">
    <property type="term" value="F:metal ion binding"/>
    <property type="evidence" value="ECO:0007669"/>
    <property type="project" value="UniProtKB-KW"/>
</dbReference>
<dbReference type="SUPFAM" id="SSF48613">
    <property type="entry name" value="Heme oxygenase-like"/>
    <property type="match status" value="1"/>
</dbReference>
<dbReference type="GO" id="GO:0020037">
    <property type="term" value="F:heme binding"/>
    <property type="evidence" value="ECO:0007669"/>
    <property type="project" value="TreeGrafter"/>
</dbReference>
<dbReference type="GO" id="GO:0042167">
    <property type="term" value="P:heme catabolic process"/>
    <property type="evidence" value="ECO:0007669"/>
    <property type="project" value="TreeGrafter"/>
</dbReference>
<keyword evidence="2 5" id="KW-0479">Metal-binding</keyword>
<dbReference type="KEGG" id="rav:AAT18_13550"/>
<proteinExistence type="predicted"/>